<comment type="caution">
    <text evidence="3">The sequence shown here is derived from an EMBL/GenBank/DDBJ whole genome shotgun (WGS) entry which is preliminary data.</text>
</comment>
<reference evidence="3 4" key="1">
    <citation type="submission" date="2018-08" db="EMBL/GenBank/DDBJ databases">
        <title>Paraburkholderia sp. DHOM06 isolated from forest soil.</title>
        <authorList>
            <person name="Gao Z.-H."/>
            <person name="Qiu L.-H."/>
        </authorList>
    </citation>
    <scope>NUCLEOTIDE SEQUENCE [LARGE SCALE GENOMIC DNA]</scope>
    <source>
        <strain evidence="3 4">DHOM06</strain>
    </source>
</reference>
<evidence type="ECO:0000313" key="3">
    <source>
        <dbReference type="EMBL" id="RDU94731.1"/>
    </source>
</evidence>
<dbReference type="Pfam" id="PF09850">
    <property type="entry name" value="DotU"/>
    <property type="match status" value="1"/>
</dbReference>
<keyword evidence="4" id="KW-1185">Reference proteome</keyword>
<dbReference type="PANTHER" id="PTHR38033">
    <property type="entry name" value="MEMBRANE PROTEIN-RELATED"/>
    <property type="match status" value="1"/>
</dbReference>
<dbReference type="AlphaFoldDB" id="A0A3D8JQM0"/>
<dbReference type="RefSeq" id="WP_115537724.1">
    <property type="nucleotide sequence ID" value="NZ_QRGA01000028.1"/>
</dbReference>
<sequence>MREAPTWLAPPPGNLELVARFADFYQEVAALKRAQADGWLAAYLAGENAPQPTTSAEFAQRASARLLGALRQQERRCTAQAGSEAGQLERTALYLMAALADEILIFELDWPGREAWLGVLLEQSMFGSSNAGSRFFSKAEQLVRDNLHAPLRIDLASVFLLALELGFKGCYRARQAQPQLDKIRSQLYQLVSASGRHVYDDEPAFAQAYAYPLTGRRDERLAPISPWRNLGLYGLIAYLALTTVAWIVLMHPFARYLNS</sequence>
<dbReference type="InterPro" id="IPR038522">
    <property type="entry name" value="T4/T6SS_DotU_sf"/>
</dbReference>
<keyword evidence="1" id="KW-1133">Transmembrane helix</keyword>
<evidence type="ECO:0000259" key="2">
    <source>
        <dbReference type="Pfam" id="PF09850"/>
    </source>
</evidence>
<gene>
    <name evidence="3" type="ORF">DWV00_32525</name>
</gene>
<dbReference type="Gene3D" id="1.25.40.590">
    <property type="entry name" value="Type IV / VI secretion system, DotU"/>
    <property type="match status" value="1"/>
</dbReference>
<keyword evidence="1" id="KW-0812">Transmembrane</keyword>
<dbReference type="EMBL" id="QRGA01000028">
    <property type="protein sequence ID" value="RDU94731.1"/>
    <property type="molecule type" value="Genomic_DNA"/>
</dbReference>
<dbReference type="OrthoDB" id="345640at2"/>
<keyword evidence="1" id="KW-0472">Membrane</keyword>
<dbReference type="Proteomes" id="UP000256838">
    <property type="component" value="Unassembled WGS sequence"/>
</dbReference>
<name>A0A3D8JQM0_9BURK</name>
<accession>A0A3D8JQM0</accession>
<protein>
    <submittedName>
        <fullName evidence="3">DotU family type IV/VI secretion system protein</fullName>
    </submittedName>
</protein>
<proteinExistence type="predicted"/>
<evidence type="ECO:0000313" key="4">
    <source>
        <dbReference type="Proteomes" id="UP000256838"/>
    </source>
</evidence>
<dbReference type="PANTHER" id="PTHR38033:SF1">
    <property type="entry name" value="DOTU FAMILY TYPE IV_VI SECRETION SYSTEM PROTEIN"/>
    <property type="match status" value="1"/>
</dbReference>
<evidence type="ECO:0000256" key="1">
    <source>
        <dbReference type="SAM" id="Phobius"/>
    </source>
</evidence>
<dbReference type="InterPro" id="IPR017732">
    <property type="entry name" value="T4/T6SS_DotU"/>
</dbReference>
<feature type="domain" description="Type IV / VI secretion system DotU" evidence="2">
    <location>
        <begin position="59"/>
        <end position="245"/>
    </location>
</feature>
<organism evidence="3 4">
    <name type="scientific">Trinickia dinghuensis</name>
    <dbReference type="NCBI Taxonomy" id="2291023"/>
    <lineage>
        <taxon>Bacteria</taxon>
        <taxon>Pseudomonadati</taxon>
        <taxon>Pseudomonadota</taxon>
        <taxon>Betaproteobacteria</taxon>
        <taxon>Burkholderiales</taxon>
        <taxon>Burkholderiaceae</taxon>
        <taxon>Trinickia</taxon>
    </lineage>
</organism>
<feature type="transmembrane region" description="Helical" evidence="1">
    <location>
        <begin position="230"/>
        <end position="249"/>
    </location>
</feature>